<organism evidence="2 3">
    <name type="scientific">Stylosanthes scabra</name>
    <dbReference type="NCBI Taxonomy" id="79078"/>
    <lineage>
        <taxon>Eukaryota</taxon>
        <taxon>Viridiplantae</taxon>
        <taxon>Streptophyta</taxon>
        <taxon>Embryophyta</taxon>
        <taxon>Tracheophyta</taxon>
        <taxon>Spermatophyta</taxon>
        <taxon>Magnoliopsida</taxon>
        <taxon>eudicotyledons</taxon>
        <taxon>Gunneridae</taxon>
        <taxon>Pentapetalae</taxon>
        <taxon>rosids</taxon>
        <taxon>fabids</taxon>
        <taxon>Fabales</taxon>
        <taxon>Fabaceae</taxon>
        <taxon>Papilionoideae</taxon>
        <taxon>50 kb inversion clade</taxon>
        <taxon>dalbergioids sensu lato</taxon>
        <taxon>Dalbergieae</taxon>
        <taxon>Pterocarpus clade</taxon>
        <taxon>Stylosanthes</taxon>
    </lineage>
</organism>
<feature type="region of interest" description="Disordered" evidence="1">
    <location>
        <begin position="27"/>
        <end position="80"/>
    </location>
</feature>
<accession>A0ABU6U837</accession>
<reference evidence="2 3" key="1">
    <citation type="journal article" date="2023" name="Plants (Basel)">
        <title>Bridging the Gap: Combining Genomics and Transcriptomics Approaches to Understand Stylosanthes scabra, an Orphan Legume from the Brazilian Caatinga.</title>
        <authorList>
            <person name="Ferreira-Neto J.R.C."/>
            <person name="da Silva M.D."/>
            <person name="Binneck E."/>
            <person name="de Melo N.F."/>
            <person name="da Silva R.H."/>
            <person name="de Melo A.L.T.M."/>
            <person name="Pandolfi V."/>
            <person name="Bustamante F.O."/>
            <person name="Brasileiro-Vidal A.C."/>
            <person name="Benko-Iseppon A.M."/>
        </authorList>
    </citation>
    <scope>NUCLEOTIDE SEQUENCE [LARGE SCALE GENOMIC DNA]</scope>
    <source>
        <tissue evidence="2">Leaves</tissue>
    </source>
</reference>
<dbReference type="Proteomes" id="UP001341840">
    <property type="component" value="Unassembled WGS sequence"/>
</dbReference>
<keyword evidence="3" id="KW-1185">Reference proteome</keyword>
<feature type="non-terminal residue" evidence="2">
    <location>
        <position position="1"/>
    </location>
</feature>
<evidence type="ECO:0000313" key="3">
    <source>
        <dbReference type="Proteomes" id="UP001341840"/>
    </source>
</evidence>
<feature type="compositionally biased region" description="Basic and acidic residues" evidence="1">
    <location>
        <begin position="70"/>
        <end position="80"/>
    </location>
</feature>
<comment type="caution">
    <text evidence="2">The sequence shown here is derived from an EMBL/GenBank/DDBJ whole genome shotgun (WGS) entry which is preliminary data.</text>
</comment>
<name>A0ABU6U837_9FABA</name>
<proteinExistence type="predicted"/>
<dbReference type="EMBL" id="JASCZI010120872">
    <property type="protein sequence ID" value="MED6156575.1"/>
    <property type="molecule type" value="Genomic_DNA"/>
</dbReference>
<feature type="compositionally biased region" description="Acidic residues" evidence="1">
    <location>
        <begin position="38"/>
        <end position="62"/>
    </location>
</feature>
<evidence type="ECO:0000256" key="1">
    <source>
        <dbReference type="SAM" id="MobiDB-lite"/>
    </source>
</evidence>
<sequence>REEDWMVEETEVGANVVNPSKSFVSAVKGGRNPVAESNMEEDDEFSASEEDGLEEEDEEEIPNIENGSGNEKDHEQSQIPEIKVEKINGIYNFAFNEAAKKKIREPWWDTLIVKLLGRRITL</sequence>
<gene>
    <name evidence="2" type="ORF">PIB30_015674</name>
</gene>
<evidence type="ECO:0000313" key="2">
    <source>
        <dbReference type="EMBL" id="MED6156575.1"/>
    </source>
</evidence>
<protein>
    <submittedName>
        <fullName evidence="2">Uncharacterized protein</fullName>
    </submittedName>
</protein>